<dbReference type="NCBIfam" id="TIGR01568">
    <property type="entry name" value="A_thal_3678"/>
    <property type="match status" value="1"/>
</dbReference>
<evidence type="ECO:0000256" key="3">
    <source>
        <dbReference type="ARBA" id="ARBA00023015"/>
    </source>
</evidence>
<feature type="compositionally biased region" description="Basic and acidic residues" evidence="7">
    <location>
        <begin position="200"/>
        <end position="210"/>
    </location>
</feature>
<evidence type="ECO:0000256" key="1">
    <source>
        <dbReference type="ARBA" id="ARBA00004123"/>
    </source>
</evidence>
<comment type="caution">
    <text evidence="9">The sequence shown here is derived from an EMBL/GenBank/DDBJ whole genome shotgun (WGS) entry which is preliminary data.</text>
</comment>
<dbReference type="PROSITE" id="PS51754">
    <property type="entry name" value="OVATE"/>
    <property type="match status" value="1"/>
</dbReference>
<comment type="subcellular location">
    <subcellularLocation>
        <location evidence="1 6">Nucleus</location>
    </subcellularLocation>
</comment>
<reference evidence="9 10" key="1">
    <citation type="journal article" date="2020" name="Mol. Biol. Evol.">
        <title>Distinct Expression and Methylation Patterns for Genes with Different Fates following a Single Whole-Genome Duplication in Flowering Plants.</title>
        <authorList>
            <person name="Shi T."/>
            <person name="Rahmani R.S."/>
            <person name="Gugger P.F."/>
            <person name="Wang M."/>
            <person name="Li H."/>
            <person name="Zhang Y."/>
            <person name="Li Z."/>
            <person name="Wang Q."/>
            <person name="Van de Peer Y."/>
            <person name="Marchal K."/>
            <person name="Chen J."/>
        </authorList>
    </citation>
    <scope>NUCLEOTIDE SEQUENCE [LARGE SCALE GENOMIC DNA]</scope>
    <source>
        <tissue evidence="9">Leaf</tissue>
    </source>
</reference>
<dbReference type="EMBL" id="DUZY01000002">
    <property type="protein sequence ID" value="DAD26929.1"/>
    <property type="molecule type" value="Genomic_DNA"/>
</dbReference>
<dbReference type="InterPro" id="IPR006458">
    <property type="entry name" value="Ovate_C"/>
</dbReference>
<evidence type="ECO:0000256" key="2">
    <source>
        <dbReference type="ARBA" id="ARBA00022491"/>
    </source>
</evidence>
<keyword evidence="10" id="KW-1185">Reference proteome</keyword>
<proteinExistence type="predicted"/>
<dbReference type="Proteomes" id="UP000607653">
    <property type="component" value="Unassembled WGS sequence"/>
</dbReference>
<evidence type="ECO:0000313" key="9">
    <source>
        <dbReference type="EMBL" id="DAD26929.1"/>
    </source>
</evidence>
<accession>A0A822Y6G8</accession>
<evidence type="ECO:0000256" key="4">
    <source>
        <dbReference type="ARBA" id="ARBA00023163"/>
    </source>
</evidence>
<gene>
    <name evidence="9" type="ORF">HUJ06_028397</name>
</gene>
<dbReference type="PANTHER" id="PTHR33057:SF17">
    <property type="entry name" value="TRANSCRIPTION REPRESSOR OFP8"/>
    <property type="match status" value="1"/>
</dbReference>
<keyword evidence="2 6" id="KW-0678">Repressor</keyword>
<dbReference type="Pfam" id="PF04844">
    <property type="entry name" value="Ovate"/>
    <property type="match status" value="1"/>
</dbReference>
<dbReference type="GO" id="GO:0045892">
    <property type="term" value="P:negative regulation of DNA-templated transcription"/>
    <property type="evidence" value="ECO:0007669"/>
    <property type="project" value="UniProtKB-UniRule"/>
</dbReference>
<feature type="domain" description="OVATE" evidence="8">
    <location>
        <begin position="235"/>
        <end position="294"/>
    </location>
</feature>
<name>A0A822Y6G8_NELNU</name>
<dbReference type="InterPro" id="IPR038933">
    <property type="entry name" value="Ovate"/>
</dbReference>
<evidence type="ECO:0000259" key="8">
    <source>
        <dbReference type="PROSITE" id="PS51754"/>
    </source>
</evidence>
<dbReference type="AlphaFoldDB" id="A0A822Y6G8"/>
<organism evidence="9 10">
    <name type="scientific">Nelumbo nucifera</name>
    <name type="common">Sacred lotus</name>
    <dbReference type="NCBI Taxonomy" id="4432"/>
    <lineage>
        <taxon>Eukaryota</taxon>
        <taxon>Viridiplantae</taxon>
        <taxon>Streptophyta</taxon>
        <taxon>Embryophyta</taxon>
        <taxon>Tracheophyta</taxon>
        <taxon>Spermatophyta</taxon>
        <taxon>Magnoliopsida</taxon>
        <taxon>Proteales</taxon>
        <taxon>Nelumbonaceae</taxon>
        <taxon>Nelumbo</taxon>
    </lineage>
</organism>
<evidence type="ECO:0000313" key="10">
    <source>
        <dbReference type="Proteomes" id="UP000607653"/>
    </source>
</evidence>
<comment type="function">
    <text evidence="6">Transcriptional repressor that regulates multiple aspects of plant growth and development.</text>
</comment>
<keyword evidence="3 6" id="KW-0805">Transcription regulation</keyword>
<dbReference type="PANTHER" id="PTHR33057">
    <property type="entry name" value="TRANSCRIPTION REPRESSOR OFP7-RELATED"/>
    <property type="match status" value="1"/>
</dbReference>
<protein>
    <recommendedName>
        <fullName evidence="6">Transcription repressor</fullName>
    </recommendedName>
    <alternativeName>
        <fullName evidence="6">Ovate family protein</fullName>
    </alternativeName>
</protein>
<keyword evidence="5 6" id="KW-0539">Nucleus</keyword>
<evidence type="ECO:0000256" key="6">
    <source>
        <dbReference type="RuleBase" id="RU367028"/>
    </source>
</evidence>
<keyword evidence="4 6" id="KW-0804">Transcription</keyword>
<sequence>MEARLKMRISRMFRSSFGSCKPRNISDVIERPIFVAQNSRDFHLLEPSSPKVRIFPSMCRPRWSETMEVAWNESVAVSPKEVLQRSKVSEHGPCFVSGDMGGRTCPPASPTLPLNSFYSFEEFQPKARKKRSKKTRKTHGKYKKKESFYHLSSSSAETNGGGWFSSEDELDDETETFFSSRSFSSDSSESRHLNKKSSRRRSEARAERRRAVSKNSDMGYCTFSTRGKVQESFAVVKRSSDPYSDFRTSMVEMIIEKQIFAAKDLEQLLQCFLSLNSIHHHKVIVEVFSDIWEALFSNLS</sequence>
<feature type="region of interest" description="Disordered" evidence="7">
    <location>
        <begin position="180"/>
        <end position="213"/>
    </location>
</feature>
<evidence type="ECO:0000256" key="5">
    <source>
        <dbReference type="ARBA" id="ARBA00023242"/>
    </source>
</evidence>
<evidence type="ECO:0000256" key="7">
    <source>
        <dbReference type="SAM" id="MobiDB-lite"/>
    </source>
</evidence>
<dbReference type="GO" id="GO:0005634">
    <property type="term" value="C:nucleus"/>
    <property type="evidence" value="ECO:0007669"/>
    <property type="project" value="UniProtKB-SubCell"/>
</dbReference>